<evidence type="ECO:0000256" key="3">
    <source>
        <dbReference type="ARBA" id="ARBA00022833"/>
    </source>
</evidence>
<dbReference type="SUPFAM" id="SSF57889">
    <property type="entry name" value="Cysteine-rich domain"/>
    <property type="match status" value="4"/>
</dbReference>
<feature type="non-terminal residue" evidence="5">
    <location>
        <position position="526"/>
    </location>
</feature>
<dbReference type="InterPro" id="IPR046349">
    <property type="entry name" value="C1-like_sf"/>
</dbReference>
<accession>A0A7J8NB70</accession>
<dbReference type="PANTHER" id="PTHR46288">
    <property type="entry name" value="PHORBOL-ESTER/DAG-TYPE DOMAIN-CONTAINING PROTEIN"/>
    <property type="match status" value="1"/>
</dbReference>
<dbReference type="PROSITE" id="PS50081">
    <property type="entry name" value="ZF_DAG_PE_2"/>
    <property type="match status" value="1"/>
</dbReference>
<evidence type="ECO:0000256" key="2">
    <source>
        <dbReference type="ARBA" id="ARBA00022737"/>
    </source>
</evidence>
<keyword evidence="2" id="KW-0677">Repeat</keyword>
<evidence type="ECO:0000313" key="6">
    <source>
        <dbReference type="Proteomes" id="UP000593572"/>
    </source>
</evidence>
<dbReference type="Proteomes" id="UP000593572">
    <property type="component" value="Unassembled WGS sequence"/>
</dbReference>
<gene>
    <name evidence="5" type="ORF">Golob_001327</name>
</gene>
<evidence type="ECO:0000313" key="5">
    <source>
        <dbReference type="EMBL" id="MBA0574092.1"/>
    </source>
</evidence>
<protein>
    <recommendedName>
        <fullName evidence="4">Phorbol-ester/DAG-type domain-containing protein</fullName>
    </recommendedName>
</protein>
<dbReference type="EMBL" id="JABEZX010000013">
    <property type="protein sequence ID" value="MBA0574092.1"/>
    <property type="molecule type" value="Genomic_DNA"/>
</dbReference>
<keyword evidence="6" id="KW-1185">Reference proteome</keyword>
<dbReference type="InterPro" id="IPR004146">
    <property type="entry name" value="DC1"/>
</dbReference>
<sequence length="526" mass="59861">FWLHPECALISHPSHSQHLLQLIYEDKRCCCNGCSGLSRNWLYRCQRCDLILDLSCASSTTIPTPIDKELLSGLCYVCLQCDSLRLCIHESCLINMPTVITEHPFHPSHPLYIIASSESSSAKHEYHRHELILTDFFVEDFSDQYYCDICEQERVPQHPVYCCKKCRFVAHIGCALTKIKDDHGSASSLVGGKGTSIGKLMEQDERNAESKMKPMLEKVVNTTYTKHAPICPWRCYILFTPSILSSSCLKLRGKVFSCDGCRDVTAGFAYACTMCGFMLDVKCALLRVPKIETQRLKEMEERRPKSCLFKKAHQLSFFNIKAIFDECCSFCQRYVKGPAYSCSDCDVFLHESCLGFPREMKLQFHPLHPFHSLLDNSSKICHVCKREIWYDICYSCVQCDLHLHASCAKSLKRVLKSTSHIHNFIILDQILGPRALNTRCKNVENAEKCYVPILSVSDKISVTFAKKKEIQKIMSIIAQNEEEIAAEGSSNMALDFPSTSGWAERECVSIDESEEDDQISIDEYSE</sequence>
<dbReference type="AlphaFoldDB" id="A0A7J8NB70"/>
<feature type="domain" description="Phorbol-ester/DAG-type" evidence="4">
    <location>
        <begin position="367"/>
        <end position="415"/>
    </location>
</feature>
<keyword evidence="3" id="KW-0862">Zinc</keyword>
<dbReference type="PANTHER" id="PTHR46288:SF27">
    <property type="entry name" value="CYSTEINE_HISTIDINE-RICH C1 DOMAIN FAMILY PROTEIN"/>
    <property type="match status" value="1"/>
</dbReference>
<dbReference type="Pfam" id="PF03107">
    <property type="entry name" value="C1_2"/>
    <property type="match status" value="4"/>
</dbReference>
<dbReference type="InterPro" id="IPR002219">
    <property type="entry name" value="PKC_DAG/PE"/>
</dbReference>
<dbReference type="GO" id="GO:0046872">
    <property type="term" value="F:metal ion binding"/>
    <property type="evidence" value="ECO:0007669"/>
    <property type="project" value="UniProtKB-KW"/>
</dbReference>
<organism evidence="5 6">
    <name type="scientific">Gossypium lobatum</name>
    <dbReference type="NCBI Taxonomy" id="34289"/>
    <lineage>
        <taxon>Eukaryota</taxon>
        <taxon>Viridiplantae</taxon>
        <taxon>Streptophyta</taxon>
        <taxon>Embryophyta</taxon>
        <taxon>Tracheophyta</taxon>
        <taxon>Spermatophyta</taxon>
        <taxon>Magnoliopsida</taxon>
        <taxon>eudicotyledons</taxon>
        <taxon>Gunneridae</taxon>
        <taxon>Pentapetalae</taxon>
        <taxon>rosids</taxon>
        <taxon>malvids</taxon>
        <taxon>Malvales</taxon>
        <taxon>Malvaceae</taxon>
        <taxon>Malvoideae</taxon>
        <taxon>Gossypium</taxon>
    </lineage>
</organism>
<keyword evidence="1" id="KW-0479">Metal-binding</keyword>
<name>A0A7J8NB70_9ROSI</name>
<evidence type="ECO:0000259" key="4">
    <source>
        <dbReference type="PROSITE" id="PS50081"/>
    </source>
</evidence>
<evidence type="ECO:0000256" key="1">
    <source>
        <dbReference type="ARBA" id="ARBA00022723"/>
    </source>
</evidence>
<reference evidence="5 6" key="1">
    <citation type="journal article" date="2019" name="Genome Biol. Evol.">
        <title>Insights into the evolution of the New World diploid cottons (Gossypium, subgenus Houzingenia) based on genome sequencing.</title>
        <authorList>
            <person name="Grover C.E."/>
            <person name="Arick M.A. 2nd"/>
            <person name="Thrash A."/>
            <person name="Conover J.L."/>
            <person name="Sanders W.S."/>
            <person name="Peterson D.G."/>
            <person name="Frelichowski J.E."/>
            <person name="Scheffler J.A."/>
            <person name="Scheffler B.E."/>
            <person name="Wendel J.F."/>
        </authorList>
    </citation>
    <scope>NUCLEOTIDE SEQUENCE [LARGE SCALE GENOMIC DNA]</scope>
    <source>
        <strain evidence="5">157</strain>
        <tissue evidence="5">Leaf</tissue>
    </source>
</reference>
<proteinExistence type="predicted"/>
<comment type="caution">
    <text evidence="5">The sequence shown here is derived from an EMBL/GenBank/DDBJ whole genome shotgun (WGS) entry which is preliminary data.</text>
</comment>